<gene>
    <name evidence="1" type="ORF">ACFOD3_15350</name>
</gene>
<dbReference type="Proteomes" id="UP001595420">
    <property type="component" value="Unassembled WGS sequence"/>
</dbReference>
<keyword evidence="2" id="KW-1185">Reference proteome</keyword>
<evidence type="ECO:0000313" key="1">
    <source>
        <dbReference type="EMBL" id="MFC3001282.1"/>
    </source>
</evidence>
<reference evidence="2" key="1">
    <citation type="journal article" date="2019" name="Int. J. Syst. Evol. Microbiol.">
        <title>The Global Catalogue of Microorganisms (GCM) 10K type strain sequencing project: providing services to taxonomists for standard genome sequencing and annotation.</title>
        <authorList>
            <consortium name="The Broad Institute Genomics Platform"/>
            <consortium name="The Broad Institute Genome Sequencing Center for Infectious Disease"/>
            <person name="Wu L."/>
            <person name="Ma J."/>
        </authorList>
    </citation>
    <scope>NUCLEOTIDE SEQUENCE [LARGE SCALE GENOMIC DNA]</scope>
    <source>
        <strain evidence="2">CGMCC 1.16855</strain>
    </source>
</reference>
<dbReference type="EMBL" id="JBHRSB010000004">
    <property type="protein sequence ID" value="MFC3001282.1"/>
    <property type="molecule type" value="Genomic_DNA"/>
</dbReference>
<dbReference type="RefSeq" id="WP_216837354.1">
    <property type="nucleotide sequence ID" value="NZ_JAFNJS010000004.1"/>
</dbReference>
<sequence>MQIARIASFAAGFLAGGIVLGGYVAHARITSVNLSIGGVLPNSEGGLLCVTAANAVRPSIRGTWREGTVGVPGGTATGIWMRCPA</sequence>
<proteinExistence type="predicted"/>
<protein>
    <submittedName>
        <fullName evidence="1">Uncharacterized protein</fullName>
    </submittedName>
</protein>
<organism evidence="1 2">
    <name type="scientific">Falsiroseomonas tokyonensis</name>
    <dbReference type="NCBI Taxonomy" id="430521"/>
    <lineage>
        <taxon>Bacteria</taxon>
        <taxon>Pseudomonadati</taxon>
        <taxon>Pseudomonadota</taxon>
        <taxon>Alphaproteobacteria</taxon>
        <taxon>Acetobacterales</taxon>
        <taxon>Roseomonadaceae</taxon>
        <taxon>Falsiroseomonas</taxon>
    </lineage>
</organism>
<comment type="caution">
    <text evidence="1">The sequence shown here is derived from an EMBL/GenBank/DDBJ whole genome shotgun (WGS) entry which is preliminary data.</text>
</comment>
<name>A0ABV7BU57_9PROT</name>
<accession>A0ABV7BU57</accession>
<evidence type="ECO:0000313" key="2">
    <source>
        <dbReference type="Proteomes" id="UP001595420"/>
    </source>
</evidence>